<dbReference type="STRING" id="1454373.ACMU_10420"/>
<keyword evidence="2" id="KW-0808">Transferase</keyword>
<protein>
    <recommendedName>
        <fullName evidence="3">Methyltransferase domain-containing protein</fullName>
    </recommendedName>
</protein>
<evidence type="ECO:0000259" key="3">
    <source>
        <dbReference type="Pfam" id="PF13649"/>
    </source>
</evidence>
<dbReference type="InterPro" id="IPR029063">
    <property type="entry name" value="SAM-dependent_MTases_sf"/>
</dbReference>
<reference evidence="4 5" key="1">
    <citation type="submission" date="2014-03" db="EMBL/GenBank/DDBJ databases">
        <title>Draft Genome Sequence of Actibacterium mucosum KCTC 23349, a Marine Alphaproteobacterium with Complex Ionic Requirements Isolated from Mediterranean Seawater at Malvarrosa Beach, Valencia, Spain.</title>
        <authorList>
            <person name="Arahal D.R."/>
            <person name="Shao Z."/>
            <person name="Lai Q."/>
            <person name="Pujalte M.J."/>
        </authorList>
    </citation>
    <scope>NUCLEOTIDE SEQUENCE [LARGE SCALE GENOMIC DNA]</scope>
    <source>
        <strain evidence="4 5">KCTC 23349</strain>
    </source>
</reference>
<name>A0A037ZKS5_9RHOB</name>
<dbReference type="InterPro" id="IPR051052">
    <property type="entry name" value="Diverse_substrate_MTase"/>
</dbReference>
<dbReference type="RefSeq" id="WP_035258850.1">
    <property type="nucleotide sequence ID" value="NZ_JFKE01000003.1"/>
</dbReference>
<evidence type="ECO:0000313" key="4">
    <source>
        <dbReference type="EMBL" id="KAJ56157.1"/>
    </source>
</evidence>
<dbReference type="PANTHER" id="PTHR44942">
    <property type="entry name" value="METHYLTRANSF_11 DOMAIN-CONTAINING PROTEIN"/>
    <property type="match status" value="1"/>
</dbReference>
<keyword evidence="1" id="KW-0489">Methyltransferase</keyword>
<dbReference type="PANTHER" id="PTHR44942:SF4">
    <property type="entry name" value="METHYLTRANSFERASE TYPE 11 DOMAIN-CONTAINING PROTEIN"/>
    <property type="match status" value="1"/>
</dbReference>
<evidence type="ECO:0000313" key="5">
    <source>
        <dbReference type="Proteomes" id="UP000026249"/>
    </source>
</evidence>
<sequence length="261" mass="28580">MPDPAGASFQDADVVDLYPHRPPYATQALDHIHNMAPDSGRLLDLGCGEGKIARPMTPRFDQVVAVDPSANMIALGRTLPRGDAANLTWLQAYAEDAPLAGAFDVVTFASSIHWMNPEQLFDRLAPHLHPRHLLAVVSGDTPHDPPWQDAWQGFLDKWVPALTGQPVNSAQWCGSRRAYLDHVEVVDTQSFLSEPVQQSVDSFIKCQHSRDTFALSKLGSRRAAFHRELAALLHPHADDAGQLTYRVKTDVTLATLTGAVG</sequence>
<evidence type="ECO:0000256" key="1">
    <source>
        <dbReference type="ARBA" id="ARBA00022603"/>
    </source>
</evidence>
<evidence type="ECO:0000256" key="2">
    <source>
        <dbReference type="ARBA" id="ARBA00022679"/>
    </source>
</evidence>
<accession>A0A037ZKS5</accession>
<dbReference type="Proteomes" id="UP000026249">
    <property type="component" value="Unassembled WGS sequence"/>
</dbReference>
<feature type="domain" description="Methyltransferase" evidence="3">
    <location>
        <begin position="43"/>
        <end position="130"/>
    </location>
</feature>
<dbReference type="GO" id="GO:0008168">
    <property type="term" value="F:methyltransferase activity"/>
    <property type="evidence" value="ECO:0007669"/>
    <property type="project" value="UniProtKB-KW"/>
</dbReference>
<dbReference type="CDD" id="cd02440">
    <property type="entry name" value="AdoMet_MTases"/>
    <property type="match status" value="1"/>
</dbReference>
<dbReference type="GO" id="GO:0032259">
    <property type="term" value="P:methylation"/>
    <property type="evidence" value="ECO:0007669"/>
    <property type="project" value="UniProtKB-KW"/>
</dbReference>
<dbReference type="Pfam" id="PF13649">
    <property type="entry name" value="Methyltransf_25"/>
    <property type="match status" value="1"/>
</dbReference>
<organism evidence="4 5">
    <name type="scientific">Actibacterium mucosum KCTC 23349</name>
    <dbReference type="NCBI Taxonomy" id="1454373"/>
    <lineage>
        <taxon>Bacteria</taxon>
        <taxon>Pseudomonadati</taxon>
        <taxon>Pseudomonadota</taxon>
        <taxon>Alphaproteobacteria</taxon>
        <taxon>Rhodobacterales</taxon>
        <taxon>Roseobacteraceae</taxon>
        <taxon>Actibacterium</taxon>
    </lineage>
</organism>
<dbReference type="SUPFAM" id="SSF53335">
    <property type="entry name" value="S-adenosyl-L-methionine-dependent methyltransferases"/>
    <property type="match status" value="1"/>
</dbReference>
<gene>
    <name evidence="4" type="ORF">ACMU_10420</name>
</gene>
<comment type="caution">
    <text evidence="4">The sequence shown here is derived from an EMBL/GenBank/DDBJ whole genome shotgun (WGS) entry which is preliminary data.</text>
</comment>
<dbReference type="OrthoDB" id="5642573at2"/>
<proteinExistence type="predicted"/>
<dbReference type="EMBL" id="JFKE01000003">
    <property type="protein sequence ID" value="KAJ56157.1"/>
    <property type="molecule type" value="Genomic_DNA"/>
</dbReference>
<dbReference type="Gene3D" id="3.40.50.150">
    <property type="entry name" value="Vaccinia Virus protein VP39"/>
    <property type="match status" value="1"/>
</dbReference>
<dbReference type="AlphaFoldDB" id="A0A037ZKS5"/>
<keyword evidence="5" id="KW-1185">Reference proteome</keyword>
<dbReference type="InterPro" id="IPR041698">
    <property type="entry name" value="Methyltransf_25"/>
</dbReference>